<evidence type="ECO:0000256" key="5">
    <source>
        <dbReference type="PIRSR" id="PIRSR001430-1"/>
    </source>
</evidence>
<dbReference type="RefSeq" id="WP_196836599.1">
    <property type="nucleotide sequence ID" value="NZ_JADOTZ010000001.1"/>
</dbReference>
<comment type="function">
    <text evidence="4">Formation of pseudouridine at positions 38, 39 and 40 in the anticodon stem and loop of transfer RNAs.</text>
</comment>
<dbReference type="PIRSF" id="PIRSF001430">
    <property type="entry name" value="tRNA_psdUrid_synth"/>
    <property type="match status" value="1"/>
</dbReference>
<comment type="subunit">
    <text evidence="4">Homodimer.</text>
</comment>
<dbReference type="CDD" id="cd02570">
    <property type="entry name" value="PseudoU_synth_EcTruA"/>
    <property type="match status" value="1"/>
</dbReference>
<feature type="domain" description="Pseudouridine synthase I TruA alpha/beta" evidence="8">
    <location>
        <begin position="182"/>
        <end position="282"/>
    </location>
</feature>
<accession>A0A931GG54</accession>
<proteinExistence type="inferred from homology"/>
<dbReference type="GO" id="GO:0031119">
    <property type="term" value="P:tRNA pseudouridine synthesis"/>
    <property type="evidence" value="ECO:0007669"/>
    <property type="project" value="UniProtKB-UniRule"/>
</dbReference>
<dbReference type="PANTHER" id="PTHR11142:SF0">
    <property type="entry name" value="TRNA PSEUDOURIDINE SYNTHASE-LIKE 1"/>
    <property type="match status" value="1"/>
</dbReference>
<organism evidence="9 10">
    <name type="scientific">Zhihengliuella flava</name>
    <dbReference type="NCBI Taxonomy" id="1285193"/>
    <lineage>
        <taxon>Bacteria</taxon>
        <taxon>Bacillati</taxon>
        <taxon>Actinomycetota</taxon>
        <taxon>Actinomycetes</taxon>
        <taxon>Micrococcales</taxon>
        <taxon>Micrococcaceae</taxon>
        <taxon>Zhihengliuella</taxon>
    </lineage>
</organism>
<evidence type="ECO:0000256" key="4">
    <source>
        <dbReference type="HAMAP-Rule" id="MF_00171"/>
    </source>
</evidence>
<dbReference type="Proteomes" id="UP000625033">
    <property type="component" value="Unassembled WGS sequence"/>
</dbReference>
<dbReference type="PANTHER" id="PTHR11142">
    <property type="entry name" value="PSEUDOURIDYLATE SYNTHASE"/>
    <property type="match status" value="1"/>
</dbReference>
<dbReference type="InterPro" id="IPR020094">
    <property type="entry name" value="TruA/RsuA/RluB/E/F_N"/>
</dbReference>
<dbReference type="GO" id="GO:0003723">
    <property type="term" value="F:RNA binding"/>
    <property type="evidence" value="ECO:0007669"/>
    <property type="project" value="InterPro"/>
</dbReference>
<keyword evidence="3 4" id="KW-0413">Isomerase</keyword>
<comment type="similarity">
    <text evidence="1 4 7">Belongs to the tRNA pseudouridine synthase TruA family.</text>
</comment>
<comment type="caution">
    <text evidence="9">The sequence shown here is derived from an EMBL/GenBank/DDBJ whole genome shotgun (WGS) entry which is preliminary data.</text>
</comment>
<comment type="caution">
    <text evidence="4">Lacks conserved residue(s) required for the propagation of feature annotation.</text>
</comment>
<evidence type="ECO:0000313" key="9">
    <source>
        <dbReference type="EMBL" id="MBG6085412.1"/>
    </source>
</evidence>
<dbReference type="NCBIfam" id="TIGR00071">
    <property type="entry name" value="hisT_truA"/>
    <property type="match status" value="1"/>
</dbReference>
<dbReference type="Gene3D" id="3.30.70.580">
    <property type="entry name" value="Pseudouridine synthase I, catalytic domain, N-terminal subdomain"/>
    <property type="match status" value="1"/>
</dbReference>
<name>A0A931GG54_9MICC</name>
<dbReference type="AlphaFoldDB" id="A0A931GG54"/>
<dbReference type="Pfam" id="PF01416">
    <property type="entry name" value="PseudoU_synth_1"/>
    <property type="match status" value="1"/>
</dbReference>
<keyword evidence="2 4" id="KW-0819">tRNA processing</keyword>
<keyword evidence="10" id="KW-1185">Reference proteome</keyword>
<dbReference type="InterPro" id="IPR001406">
    <property type="entry name" value="PsdUridine_synth_TruA"/>
</dbReference>
<protein>
    <recommendedName>
        <fullName evidence="4">tRNA pseudouridine synthase A</fullName>
        <ecNumber evidence="4">5.4.99.12</ecNumber>
    </recommendedName>
    <alternativeName>
        <fullName evidence="4">tRNA pseudouridine(38-40) synthase</fullName>
    </alternativeName>
    <alternativeName>
        <fullName evidence="4">tRNA pseudouridylate synthase I</fullName>
    </alternativeName>
    <alternativeName>
        <fullName evidence="4">tRNA-uridine isomerase I</fullName>
    </alternativeName>
</protein>
<evidence type="ECO:0000256" key="2">
    <source>
        <dbReference type="ARBA" id="ARBA00022694"/>
    </source>
</evidence>
<evidence type="ECO:0000256" key="1">
    <source>
        <dbReference type="ARBA" id="ARBA00009375"/>
    </source>
</evidence>
<sequence>MTSHDALHSAGFTVAEGATEPALVRLKVTLAYDGSEFSGWARQPGLATVQGRVEDGLELLIRRPVRITVAGRTDAGVHARGQVIHFDLTSAEFEGLSRGRDLPPAQALTRRLRGVLARHGQAILIRSAEVADPGFDARFSALARRYSYRIADGTEQWDPLTRGLTLWHPEKLDVAAMNEATALVLGRHDFLSFCKPRAGATTIRTLESWGFERAGDGIITVRLEADAFCHNMVRALIGASLKVGSGAQDPAWLRQRLVAQVRDSHTVLAPPHPLVLEDVLYPEAAELARRAEQTRARRSPGDTQPL</sequence>
<comment type="catalytic activity">
    <reaction evidence="4 7">
        <text>uridine(38/39/40) in tRNA = pseudouridine(38/39/40) in tRNA</text>
        <dbReference type="Rhea" id="RHEA:22376"/>
        <dbReference type="Rhea" id="RHEA-COMP:10085"/>
        <dbReference type="Rhea" id="RHEA-COMP:10087"/>
        <dbReference type="ChEBI" id="CHEBI:65314"/>
        <dbReference type="ChEBI" id="CHEBI:65315"/>
        <dbReference type="EC" id="5.4.99.12"/>
    </reaction>
</comment>
<feature type="active site" description="Nucleophile" evidence="4 5">
    <location>
        <position position="74"/>
    </location>
</feature>
<evidence type="ECO:0000256" key="7">
    <source>
        <dbReference type="RuleBase" id="RU003792"/>
    </source>
</evidence>
<evidence type="ECO:0000256" key="6">
    <source>
        <dbReference type="PIRSR" id="PIRSR001430-2"/>
    </source>
</evidence>
<dbReference type="InterPro" id="IPR020097">
    <property type="entry name" value="PsdUridine_synth_TruA_a/b_dom"/>
</dbReference>
<dbReference type="InterPro" id="IPR020095">
    <property type="entry name" value="PsdUridine_synth_TruA_C"/>
</dbReference>
<dbReference type="GO" id="GO:0160147">
    <property type="term" value="F:tRNA pseudouridine(38-40) synthase activity"/>
    <property type="evidence" value="ECO:0007669"/>
    <property type="project" value="UniProtKB-EC"/>
</dbReference>
<dbReference type="HAMAP" id="MF_00171">
    <property type="entry name" value="TruA"/>
    <property type="match status" value="1"/>
</dbReference>
<dbReference type="InterPro" id="IPR020103">
    <property type="entry name" value="PsdUridine_synth_cat_dom_sf"/>
</dbReference>
<dbReference type="Gene3D" id="3.30.70.660">
    <property type="entry name" value="Pseudouridine synthase I, catalytic domain, C-terminal subdomain"/>
    <property type="match status" value="1"/>
</dbReference>
<dbReference type="SUPFAM" id="SSF55120">
    <property type="entry name" value="Pseudouridine synthase"/>
    <property type="match status" value="1"/>
</dbReference>
<dbReference type="EC" id="5.4.99.12" evidence="4"/>
<dbReference type="EMBL" id="JADOTZ010000001">
    <property type="protein sequence ID" value="MBG6085412.1"/>
    <property type="molecule type" value="Genomic_DNA"/>
</dbReference>
<evidence type="ECO:0000256" key="3">
    <source>
        <dbReference type="ARBA" id="ARBA00023235"/>
    </source>
</evidence>
<reference evidence="9" key="1">
    <citation type="submission" date="2020-11" db="EMBL/GenBank/DDBJ databases">
        <title>Sequencing the genomes of 1000 actinobacteria strains.</title>
        <authorList>
            <person name="Klenk H.-P."/>
        </authorList>
    </citation>
    <scope>NUCLEOTIDE SEQUENCE</scope>
    <source>
        <strain evidence="9">DSM 26152</strain>
    </source>
</reference>
<feature type="binding site" evidence="4 6">
    <location>
        <position position="146"/>
    </location>
    <ligand>
        <name>substrate</name>
    </ligand>
</feature>
<gene>
    <name evidence="4" type="primary">truA</name>
    <name evidence="9" type="ORF">IW252_002179</name>
</gene>
<evidence type="ECO:0000313" key="10">
    <source>
        <dbReference type="Proteomes" id="UP000625033"/>
    </source>
</evidence>
<evidence type="ECO:0000259" key="8">
    <source>
        <dbReference type="Pfam" id="PF01416"/>
    </source>
</evidence>